<accession>A0A146EYK7</accession>
<dbReference type="PANTHER" id="PTHR47256">
    <property type="entry name" value="ZN(II)2CYS6 TRANSCRIPTION FACTOR (EUROFUNG)-RELATED"/>
    <property type="match status" value="1"/>
</dbReference>
<reference evidence="1 2" key="1">
    <citation type="journal article" date="2016" name="DNA Res.">
        <title>Genome sequence of Aspergillus luchuensis NBRC 4314.</title>
        <authorList>
            <person name="Yamada O."/>
            <person name="Machida M."/>
            <person name="Hosoyama A."/>
            <person name="Goto M."/>
            <person name="Takahashi T."/>
            <person name="Futagami T."/>
            <person name="Yamagata Y."/>
            <person name="Takeuchi M."/>
            <person name="Kobayashi T."/>
            <person name="Koike H."/>
            <person name="Abe K."/>
            <person name="Asai K."/>
            <person name="Arita M."/>
            <person name="Fujita N."/>
            <person name="Fukuda K."/>
            <person name="Higa K."/>
            <person name="Horikawa H."/>
            <person name="Ishikawa T."/>
            <person name="Jinno K."/>
            <person name="Kato Y."/>
            <person name="Kirimura K."/>
            <person name="Mizutani O."/>
            <person name="Nakasone K."/>
            <person name="Sano M."/>
            <person name="Shiraishi Y."/>
            <person name="Tsukahara M."/>
            <person name="Gomi K."/>
        </authorList>
    </citation>
    <scope>NUCLEOTIDE SEQUENCE [LARGE SCALE GENOMIC DNA]</scope>
    <source>
        <strain evidence="1 2">RIB 2604</strain>
    </source>
</reference>
<organism evidence="1 2">
    <name type="scientific">Aspergillus kawachii</name>
    <name type="common">White koji mold</name>
    <name type="synonym">Aspergillus awamori var. kawachi</name>
    <dbReference type="NCBI Taxonomy" id="1069201"/>
    <lineage>
        <taxon>Eukaryota</taxon>
        <taxon>Fungi</taxon>
        <taxon>Dikarya</taxon>
        <taxon>Ascomycota</taxon>
        <taxon>Pezizomycotina</taxon>
        <taxon>Eurotiomycetes</taxon>
        <taxon>Eurotiomycetidae</taxon>
        <taxon>Eurotiales</taxon>
        <taxon>Aspergillaceae</taxon>
        <taxon>Aspergillus</taxon>
        <taxon>Aspergillus subgen. Circumdati</taxon>
    </lineage>
</organism>
<protein>
    <submittedName>
        <fullName evidence="1">C6 transcription factor</fullName>
    </submittedName>
</protein>
<reference evidence="2" key="2">
    <citation type="submission" date="2016-02" db="EMBL/GenBank/DDBJ databases">
        <title>Genome sequencing of Aspergillus luchuensis NBRC 4314.</title>
        <authorList>
            <person name="Yamada O."/>
        </authorList>
    </citation>
    <scope>NUCLEOTIDE SEQUENCE [LARGE SCALE GENOMIC DNA]</scope>
    <source>
        <strain evidence="2">RIB 2604</strain>
    </source>
</reference>
<sequence length="294" mass="33163">MAAMGKDRMGWWYLGQVRSMAEECVKKHLDSPSTTPTRESRAIDNTIWGIYNLTATASISLMKHMANDHSQEDIWTAYPRQMDPVQSHIPCVLNRFTALSEINVDANRLVFASGLKSPRDELERALKDIQERLDDWKSKLPTCLTPDNPTVPQSLSLHPRGSKEGCMDSALAIIDFLYIRRTRWGPDDISPTTIHWVGMALFTLAEDLDNSDHCSAFTELCVTSCALSRNWTLMKVILRMLQVSPQKNEITLPPKTYALSVDFQKIGGWGPSRPVLQPFSEFQFVVGDGRGSYI</sequence>
<evidence type="ECO:0000313" key="1">
    <source>
        <dbReference type="EMBL" id="GAT18842.1"/>
    </source>
</evidence>
<dbReference type="VEuPathDB" id="FungiDB:ASPFODRAFT_47761"/>
<comment type="caution">
    <text evidence="1">The sequence shown here is derived from an EMBL/GenBank/DDBJ whole genome shotgun (WGS) entry which is preliminary data.</text>
</comment>
<dbReference type="CDD" id="cd12148">
    <property type="entry name" value="fungal_TF_MHR"/>
    <property type="match status" value="1"/>
</dbReference>
<dbReference type="PANTHER" id="PTHR47256:SF4">
    <property type="entry name" value="ZN(II)2CYS6 TRANSCRIPTION FACTOR (EUROFUNG)"/>
    <property type="match status" value="1"/>
</dbReference>
<name>A0A146EYK7_ASPKA</name>
<dbReference type="VEuPathDB" id="FungiDB:ASPFODRAFT_61906"/>
<dbReference type="AlphaFoldDB" id="A0A146EYK7"/>
<dbReference type="Proteomes" id="UP000075230">
    <property type="component" value="Unassembled WGS sequence"/>
</dbReference>
<dbReference type="InterPro" id="IPR053187">
    <property type="entry name" value="Notoamide_regulator"/>
</dbReference>
<gene>
    <name evidence="1" type="ORF">RIB2604_00103420</name>
</gene>
<proteinExistence type="predicted"/>
<evidence type="ECO:0000313" key="2">
    <source>
        <dbReference type="Proteomes" id="UP000075230"/>
    </source>
</evidence>
<dbReference type="EMBL" id="BCWF01000001">
    <property type="protein sequence ID" value="GAT18842.1"/>
    <property type="molecule type" value="Genomic_DNA"/>
</dbReference>